<dbReference type="InterPro" id="IPR011701">
    <property type="entry name" value="MFS"/>
</dbReference>
<dbReference type="PROSITE" id="PS50850">
    <property type="entry name" value="MFS"/>
    <property type="match status" value="1"/>
</dbReference>
<evidence type="ECO:0000313" key="9">
    <source>
        <dbReference type="Proteomes" id="UP000321685"/>
    </source>
</evidence>
<feature type="transmembrane region" description="Helical" evidence="6">
    <location>
        <begin position="50"/>
        <end position="68"/>
    </location>
</feature>
<feature type="transmembrane region" description="Helical" evidence="6">
    <location>
        <begin position="268"/>
        <end position="291"/>
    </location>
</feature>
<dbReference type="Gene3D" id="1.20.1720.10">
    <property type="entry name" value="Multidrug resistance protein D"/>
    <property type="match status" value="1"/>
</dbReference>
<feature type="transmembrane region" description="Helical" evidence="6">
    <location>
        <begin position="80"/>
        <end position="99"/>
    </location>
</feature>
<accession>A0A511D939</accession>
<keyword evidence="4 6" id="KW-1133">Transmembrane helix</keyword>
<dbReference type="GO" id="GO:0022857">
    <property type="term" value="F:transmembrane transporter activity"/>
    <property type="evidence" value="ECO:0007669"/>
    <property type="project" value="InterPro"/>
</dbReference>
<dbReference type="PANTHER" id="PTHR42718">
    <property type="entry name" value="MAJOR FACILITATOR SUPERFAMILY MULTIDRUG TRANSPORTER MFSC"/>
    <property type="match status" value="1"/>
</dbReference>
<sequence length="456" mass="46878">MSRTRVTDAFDRRLIAPMMLGATLNPVNTSMIAVSLVPIGLAFGAPPSETAWLVSGLYLATAVGQPVVGRLIDVHGPRRLYLVGTALAGLAGVLGALAPSLWVLVIARVLLGFGTCAGYPAAMYLIRSEGTRTGQDSPASVLALLAMASQTVAVVGPTIAGVLVGLGGWRAVFAVNVPLAVACLVLGALRLPRHTAPGDGAARPRIDLLGIALFTVTLTTLLLFLMSPSAGHWYLVLVAVAAAAVFAVRELRTTNPFVDLRVLGGNPALVATYVRALLTFTIGYAFIYGFTQWLQETRGLTPTQAGLVMLPMFLTTVVVTALTGRHGAVRAKLVVGAVAQVVLVALFLVLGAGSGIWLLVLVAVVGGVGMGLGGLGNQNAVYHQSEPERTASSAGLLRTFSYLGAIVAAAATGGFFAHGADTPGLHRLAVFLLVVGGICLVVTLPDRSLARVGAAG</sequence>
<keyword evidence="3 6" id="KW-0812">Transmembrane</keyword>
<evidence type="ECO:0000256" key="1">
    <source>
        <dbReference type="ARBA" id="ARBA00004651"/>
    </source>
</evidence>
<evidence type="ECO:0000256" key="3">
    <source>
        <dbReference type="ARBA" id="ARBA00022692"/>
    </source>
</evidence>
<feature type="transmembrane region" description="Helical" evidence="6">
    <location>
        <begin position="208"/>
        <end position="226"/>
    </location>
</feature>
<dbReference type="PANTHER" id="PTHR42718:SF9">
    <property type="entry name" value="MAJOR FACILITATOR SUPERFAMILY MULTIDRUG TRANSPORTER MFSC"/>
    <property type="match status" value="1"/>
</dbReference>
<evidence type="ECO:0000313" key="8">
    <source>
        <dbReference type="EMBL" id="GEL21286.1"/>
    </source>
</evidence>
<proteinExistence type="predicted"/>
<dbReference type="RefSeq" id="WP_246114882.1">
    <property type="nucleotide sequence ID" value="NZ_BJVJ01000001.1"/>
</dbReference>
<name>A0A511D939_9PSEU</name>
<keyword evidence="5 6" id="KW-0472">Membrane</keyword>
<feature type="transmembrane region" description="Helical" evidence="6">
    <location>
        <begin position="169"/>
        <end position="188"/>
    </location>
</feature>
<comment type="subcellular location">
    <subcellularLocation>
        <location evidence="1">Cell membrane</location>
        <topology evidence="1">Multi-pass membrane protein</topology>
    </subcellularLocation>
</comment>
<dbReference type="Pfam" id="PF07690">
    <property type="entry name" value="MFS_1"/>
    <property type="match status" value="1"/>
</dbReference>
<protein>
    <submittedName>
        <fullName evidence="8">MFS transporter</fullName>
    </submittedName>
</protein>
<feature type="transmembrane region" description="Helical" evidence="6">
    <location>
        <begin position="424"/>
        <end position="444"/>
    </location>
</feature>
<keyword evidence="9" id="KW-1185">Reference proteome</keyword>
<evidence type="ECO:0000256" key="5">
    <source>
        <dbReference type="ARBA" id="ARBA00023136"/>
    </source>
</evidence>
<dbReference type="AlphaFoldDB" id="A0A511D939"/>
<comment type="caution">
    <text evidence="8">The sequence shown here is derived from an EMBL/GenBank/DDBJ whole genome shotgun (WGS) entry which is preliminary data.</text>
</comment>
<feature type="transmembrane region" description="Helical" evidence="6">
    <location>
        <begin position="303"/>
        <end position="324"/>
    </location>
</feature>
<feature type="transmembrane region" description="Helical" evidence="6">
    <location>
        <begin position="138"/>
        <end position="163"/>
    </location>
</feature>
<dbReference type="GO" id="GO:0005886">
    <property type="term" value="C:plasma membrane"/>
    <property type="evidence" value="ECO:0007669"/>
    <property type="project" value="UniProtKB-SubCell"/>
</dbReference>
<dbReference type="EMBL" id="BJVJ01000001">
    <property type="protein sequence ID" value="GEL21286.1"/>
    <property type="molecule type" value="Genomic_DNA"/>
</dbReference>
<feature type="domain" description="Major facilitator superfamily (MFS) profile" evidence="7">
    <location>
        <begin position="14"/>
        <end position="448"/>
    </location>
</feature>
<dbReference type="Gene3D" id="1.20.1250.20">
    <property type="entry name" value="MFS general substrate transporter like domains"/>
    <property type="match status" value="1"/>
</dbReference>
<keyword evidence="2" id="KW-0813">Transport</keyword>
<dbReference type="Proteomes" id="UP000321685">
    <property type="component" value="Unassembled WGS sequence"/>
</dbReference>
<feature type="transmembrane region" description="Helical" evidence="6">
    <location>
        <begin position="20"/>
        <end position="44"/>
    </location>
</feature>
<organism evidence="8 9">
    <name type="scientific">Pseudonocardia sulfidoxydans NBRC 16205</name>
    <dbReference type="NCBI Taxonomy" id="1223511"/>
    <lineage>
        <taxon>Bacteria</taxon>
        <taxon>Bacillati</taxon>
        <taxon>Actinomycetota</taxon>
        <taxon>Actinomycetes</taxon>
        <taxon>Pseudonocardiales</taxon>
        <taxon>Pseudonocardiaceae</taxon>
        <taxon>Pseudonocardia</taxon>
    </lineage>
</organism>
<feature type="transmembrane region" description="Helical" evidence="6">
    <location>
        <begin position="331"/>
        <end position="350"/>
    </location>
</feature>
<evidence type="ECO:0000259" key="7">
    <source>
        <dbReference type="PROSITE" id="PS50850"/>
    </source>
</evidence>
<dbReference type="InterPro" id="IPR020846">
    <property type="entry name" value="MFS_dom"/>
</dbReference>
<feature type="transmembrane region" description="Helical" evidence="6">
    <location>
        <begin position="396"/>
        <end position="418"/>
    </location>
</feature>
<dbReference type="InterPro" id="IPR036259">
    <property type="entry name" value="MFS_trans_sf"/>
</dbReference>
<feature type="transmembrane region" description="Helical" evidence="6">
    <location>
        <begin position="232"/>
        <end position="248"/>
    </location>
</feature>
<evidence type="ECO:0000256" key="6">
    <source>
        <dbReference type="SAM" id="Phobius"/>
    </source>
</evidence>
<feature type="transmembrane region" description="Helical" evidence="6">
    <location>
        <begin position="105"/>
        <end position="126"/>
    </location>
</feature>
<evidence type="ECO:0000256" key="2">
    <source>
        <dbReference type="ARBA" id="ARBA00022448"/>
    </source>
</evidence>
<feature type="transmembrane region" description="Helical" evidence="6">
    <location>
        <begin position="356"/>
        <end position="375"/>
    </location>
</feature>
<evidence type="ECO:0000256" key="4">
    <source>
        <dbReference type="ARBA" id="ARBA00022989"/>
    </source>
</evidence>
<dbReference type="SUPFAM" id="SSF103473">
    <property type="entry name" value="MFS general substrate transporter"/>
    <property type="match status" value="1"/>
</dbReference>
<reference evidence="8 9" key="1">
    <citation type="submission" date="2019-07" db="EMBL/GenBank/DDBJ databases">
        <title>Whole genome shotgun sequence of Pseudonocardia sulfidoxydans NBRC 16205.</title>
        <authorList>
            <person name="Hosoyama A."/>
            <person name="Uohara A."/>
            <person name="Ohji S."/>
            <person name="Ichikawa N."/>
        </authorList>
    </citation>
    <scope>NUCLEOTIDE SEQUENCE [LARGE SCALE GENOMIC DNA]</scope>
    <source>
        <strain evidence="8 9">NBRC 16205</strain>
    </source>
</reference>
<gene>
    <name evidence="8" type="ORF">PSU4_02400</name>
</gene>